<name>X0U037_9ZZZZ</name>
<evidence type="ECO:0000313" key="1">
    <source>
        <dbReference type="EMBL" id="GAF98864.1"/>
    </source>
</evidence>
<sequence length="129" mass="15089">IVTHYRTKYPKICRFWRDIEKAFKFVTRYPGQECDLPRGLHFRNEDDCTFITLPSGRDLRYEGARVVGSGRDETIKVPNEREKNWTYVWGGYLTENIIQAICRDLLAEAMMDLKSQGVPIGLHVHDELI</sequence>
<comment type="caution">
    <text evidence="1">The sequence shown here is derived from an EMBL/GenBank/DDBJ whole genome shotgun (WGS) entry which is preliminary data.</text>
</comment>
<feature type="non-terminal residue" evidence="1">
    <location>
        <position position="129"/>
    </location>
</feature>
<dbReference type="InterPro" id="IPR043502">
    <property type="entry name" value="DNA/RNA_pol_sf"/>
</dbReference>
<accession>X0U037</accession>
<dbReference type="EMBL" id="BARS01013709">
    <property type="protein sequence ID" value="GAF98864.1"/>
    <property type="molecule type" value="Genomic_DNA"/>
</dbReference>
<dbReference type="AlphaFoldDB" id="X0U037"/>
<evidence type="ECO:0008006" key="2">
    <source>
        <dbReference type="Google" id="ProtNLM"/>
    </source>
</evidence>
<reference evidence="1" key="1">
    <citation type="journal article" date="2014" name="Front. Microbiol.">
        <title>High frequency of phylogenetically diverse reductive dehalogenase-homologous genes in deep subseafloor sedimentary metagenomes.</title>
        <authorList>
            <person name="Kawai M."/>
            <person name="Futagami T."/>
            <person name="Toyoda A."/>
            <person name="Takaki Y."/>
            <person name="Nishi S."/>
            <person name="Hori S."/>
            <person name="Arai W."/>
            <person name="Tsubouchi T."/>
            <person name="Morono Y."/>
            <person name="Uchiyama I."/>
            <person name="Ito T."/>
            <person name="Fujiyama A."/>
            <person name="Inagaki F."/>
            <person name="Takami H."/>
        </authorList>
    </citation>
    <scope>NUCLEOTIDE SEQUENCE</scope>
    <source>
        <strain evidence="1">Expedition CK06-06</strain>
    </source>
</reference>
<organism evidence="1">
    <name type="scientific">marine sediment metagenome</name>
    <dbReference type="NCBI Taxonomy" id="412755"/>
    <lineage>
        <taxon>unclassified sequences</taxon>
        <taxon>metagenomes</taxon>
        <taxon>ecological metagenomes</taxon>
    </lineage>
</organism>
<proteinExistence type="predicted"/>
<protein>
    <recommendedName>
        <fullName evidence="2">DNA-directed DNA polymerase family A palm domain-containing protein</fullName>
    </recommendedName>
</protein>
<dbReference type="SUPFAM" id="SSF56672">
    <property type="entry name" value="DNA/RNA polymerases"/>
    <property type="match status" value="1"/>
</dbReference>
<feature type="non-terminal residue" evidence="1">
    <location>
        <position position="1"/>
    </location>
</feature>
<gene>
    <name evidence="1" type="ORF">S01H1_23623</name>
</gene>